<dbReference type="EMBL" id="FUGD01000046">
    <property type="protein sequence ID" value="SJM36445.1"/>
    <property type="molecule type" value="Genomic_DNA"/>
</dbReference>
<accession>A0A1R4ED77</accession>
<dbReference type="PROSITE" id="PS51257">
    <property type="entry name" value="PROKAR_LIPOPROTEIN"/>
    <property type="match status" value="1"/>
</dbReference>
<reference evidence="2" key="1">
    <citation type="submission" date="2017-02" db="EMBL/GenBank/DDBJ databases">
        <authorList>
            <person name="Mornico D."/>
        </authorList>
    </citation>
    <scope>NUCLEOTIDE SEQUENCE [LARGE SCALE GENOMIC DNA]</scope>
</reference>
<dbReference type="AlphaFoldDB" id="A0A1R4ED77"/>
<gene>
    <name evidence="1" type="ORF">A1019T_00406</name>
</gene>
<proteinExistence type="predicted"/>
<evidence type="ECO:0000313" key="1">
    <source>
        <dbReference type="EMBL" id="SJM36445.1"/>
    </source>
</evidence>
<name>A0A1R4ED77_9GAMM</name>
<sequence>MLKLLTKTKLALAVLLTSSLFLTACTVTGLVGGVTGS</sequence>
<protein>
    <recommendedName>
        <fullName evidence="3">Lipoprotein</fullName>
    </recommendedName>
</protein>
<organism evidence="1 2">
    <name type="scientific">Psychrobacter pasteurii</name>
    <dbReference type="NCBI Taxonomy" id="1945520"/>
    <lineage>
        <taxon>Bacteria</taxon>
        <taxon>Pseudomonadati</taxon>
        <taxon>Pseudomonadota</taxon>
        <taxon>Gammaproteobacteria</taxon>
        <taxon>Moraxellales</taxon>
        <taxon>Moraxellaceae</taxon>
        <taxon>Psychrobacter</taxon>
    </lineage>
</organism>
<evidence type="ECO:0008006" key="3">
    <source>
        <dbReference type="Google" id="ProtNLM"/>
    </source>
</evidence>
<dbReference type="Proteomes" id="UP000188169">
    <property type="component" value="Unassembled WGS sequence"/>
</dbReference>
<dbReference type="STRING" id="1945520.A1019T_00406"/>
<keyword evidence="2" id="KW-1185">Reference proteome</keyword>
<evidence type="ECO:0000313" key="2">
    <source>
        <dbReference type="Proteomes" id="UP000188169"/>
    </source>
</evidence>